<dbReference type="AlphaFoldDB" id="A0A3S2ZD34"/>
<evidence type="ECO:0000313" key="3">
    <source>
        <dbReference type="Proteomes" id="UP000287447"/>
    </source>
</evidence>
<dbReference type="Proteomes" id="UP000287447">
    <property type="component" value="Unassembled WGS sequence"/>
</dbReference>
<dbReference type="Gene3D" id="1.10.10.10">
    <property type="entry name" value="Winged helix-like DNA-binding domain superfamily/Winged helix DNA-binding domain"/>
    <property type="match status" value="1"/>
</dbReference>
<protein>
    <submittedName>
        <fullName evidence="2">DUF1153 domain-containing protein</fullName>
    </submittedName>
</protein>
<feature type="region of interest" description="Disordered" evidence="1">
    <location>
        <begin position="1"/>
        <end position="44"/>
    </location>
</feature>
<dbReference type="Pfam" id="PF06627">
    <property type="entry name" value="DUF1153"/>
    <property type="match status" value="1"/>
</dbReference>
<dbReference type="OrthoDB" id="9796775at2"/>
<proteinExistence type="predicted"/>
<name>A0A3S2ZD34_9PROT</name>
<dbReference type="EMBL" id="SADE01000001">
    <property type="protein sequence ID" value="RVU39747.1"/>
    <property type="molecule type" value="Genomic_DNA"/>
</dbReference>
<comment type="caution">
    <text evidence="2">The sequence shown here is derived from an EMBL/GenBank/DDBJ whole genome shotgun (WGS) entry which is preliminary data.</text>
</comment>
<accession>A0A3S2ZD34</accession>
<dbReference type="GO" id="GO:0043565">
    <property type="term" value="F:sequence-specific DNA binding"/>
    <property type="evidence" value="ECO:0007669"/>
    <property type="project" value="InterPro"/>
</dbReference>
<dbReference type="SUPFAM" id="SSF48295">
    <property type="entry name" value="TrpR-like"/>
    <property type="match status" value="1"/>
</dbReference>
<dbReference type="InterPro" id="IPR036388">
    <property type="entry name" value="WH-like_DNA-bd_sf"/>
</dbReference>
<feature type="compositionally biased region" description="Polar residues" evidence="1">
    <location>
        <begin position="25"/>
        <end position="34"/>
    </location>
</feature>
<dbReference type="InterPro" id="IPR009534">
    <property type="entry name" value="DUF1153"/>
</dbReference>
<evidence type="ECO:0000256" key="1">
    <source>
        <dbReference type="SAM" id="MobiDB-lite"/>
    </source>
</evidence>
<sequence length="114" mass="12636">MDRDEEEAQLKADTSVVQFPGAGSAEQNRTQGHARTTGPGLPPPNLRRWTSQYKQAVVLAVHGGFLTQAEACKRYRLTAEEFQDWEYALTRHGAAGLKVTRLSGLRRVDKQKAG</sequence>
<reference evidence="3" key="1">
    <citation type="submission" date="2019-01" db="EMBL/GenBank/DDBJ databases">
        <title>Gri0909 isolated from a small marine red alga.</title>
        <authorList>
            <person name="Kim J."/>
            <person name="Jeong S.E."/>
            <person name="Jeon C.O."/>
        </authorList>
    </citation>
    <scope>NUCLEOTIDE SEQUENCE [LARGE SCALE GENOMIC DNA]</scope>
    <source>
        <strain evidence="3">Gri0909</strain>
    </source>
</reference>
<dbReference type="InterPro" id="IPR010921">
    <property type="entry name" value="Trp_repressor/repl_initiator"/>
</dbReference>
<gene>
    <name evidence="2" type="ORF">EOI86_04390</name>
</gene>
<organism evidence="2 3">
    <name type="scientific">Hwanghaeella grinnelliae</name>
    <dbReference type="NCBI Taxonomy" id="2500179"/>
    <lineage>
        <taxon>Bacteria</taxon>
        <taxon>Pseudomonadati</taxon>
        <taxon>Pseudomonadota</taxon>
        <taxon>Alphaproteobacteria</taxon>
        <taxon>Rhodospirillales</taxon>
        <taxon>Rhodospirillaceae</taxon>
        <taxon>Hwanghaeella</taxon>
    </lineage>
</organism>
<keyword evidence="3" id="KW-1185">Reference proteome</keyword>
<evidence type="ECO:0000313" key="2">
    <source>
        <dbReference type="EMBL" id="RVU39747.1"/>
    </source>
</evidence>